<name>A0A7C4CC52_UNCW3</name>
<accession>A0A7C4CC52</accession>
<dbReference type="InterPro" id="IPR019079">
    <property type="entry name" value="Capsule_synth_CapA"/>
</dbReference>
<organism evidence="4">
    <name type="scientific">candidate division WOR-3 bacterium</name>
    <dbReference type="NCBI Taxonomy" id="2052148"/>
    <lineage>
        <taxon>Bacteria</taxon>
        <taxon>Bacteria division WOR-3</taxon>
    </lineage>
</organism>
<feature type="domain" description="Capsule synthesis protein CapA" evidence="3">
    <location>
        <begin position="5"/>
        <end position="199"/>
    </location>
</feature>
<feature type="binding site" evidence="2">
    <location>
        <position position="43"/>
    </location>
    <ligand>
        <name>Fe cation</name>
        <dbReference type="ChEBI" id="CHEBI:24875"/>
        <label>1</label>
    </ligand>
</feature>
<feature type="binding site" evidence="2">
    <location>
        <position position="42"/>
    </location>
    <ligand>
        <name>Fe cation</name>
        <dbReference type="ChEBI" id="CHEBI:24875"/>
        <label>1</label>
    </ligand>
</feature>
<dbReference type="PIRSF" id="PIRSF004789">
    <property type="entry name" value="DR1281"/>
    <property type="match status" value="1"/>
</dbReference>
<dbReference type="GO" id="GO:0046872">
    <property type="term" value="F:metal ion binding"/>
    <property type="evidence" value="ECO:0007669"/>
    <property type="project" value="UniProtKB-KW"/>
</dbReference>
<feature type="binding site" evidence="2">
    <location>
        <position position="178"/>
    </location>
    <ligand>
        <name>Fe cation</name>
        <dbReference type="ChEBI" id="CHEBI:24875"/>
        <label>2</label>
    </ligand>
</feature>
<dbReference type="CDD" id="cd07382">
    <property type="entry name" value="MPP_DR1281"/>
    <property type="match status" value="1"/>
</dbReference>
<evidence type="ECO:0000256" key="1">
    <source>
        <dbReference type="PIRSR" id="PIRSR004789-50"/>
    </source>
</evidence>
<dbReference type="Gene3D" id="3.60.21.10">
    <property type="match status" value="1"/>
</dbReference>
<feature type="binding site" evidence="2">
    <location>
        <position position="180"/>
    </location>
    <ligand>
        <name>Fe cation</name>
        <dbReference type="ChEBI" id="CHEBI:24875"/>
        <label>1</label>
    </ligand>
</feature>
<feature type="binding site" evidence="2">
    <location>
        <position position="42"/>
    </location>
    <ligand>
        <name>Fe cation</name>
        <dbReference type="ChEBI" id="CHEBI:24875"/>
        <label>2</label>
    </ligand>
</feature>
<dbReference type="PANTHER" id="PTHR36303:SF1">
    <property type="entry name" value="2',3'-CYCLIC-NUCLEOTIDE 2'-PHOSPHODIESTERASE"/>
    <property type="match status" value="1"/>
</dbReference>
<gene>
    <name evidence="4" type="ORF">ENS41_07350</name>
</gene>
<feature type="binding site" evidence="2">
    <location>
        <position position="70"/>
    </location>
    <ligand>
        <name>Fe cation</name>
        <dbReference type="ChEBI" id="CHEBI:24875"/>
        <label>2</label>
    </ligand>
</feature>
<dbReference type="SUPFAM" id="SSF56300">
    <property type="entry name" value="Metallo-dependent phosphatases"/>
    <property type="match status" value="1"/>
</dbReference>
<reference evidence="4" key="1">
    <citation type="journal article" date="2020" name="mSystems">
        <title>Genome- and Community-Level Interaction Insights into Carbon Utilization and Element Cycling Functions of Hydrothermarchaeota in Hydrothermal Sediment.</title>
        <authorList>
            <person name="Zhou Z."/>
            <person name="Liu Y."/>
            <person name="Xu W."/>
            <person name="Pan J."/>
            <person name="Luo Z.H."/>
            <person name="Li M."/>
        </authorList>
    </citation>
    <scope>NUCLEOTIDE SEQUENCE [LARGE SCALE GENOMIC DNA]</scope>
    <source>
        <strain evidence="4">SpSt-488</strain>
    </source>
</reference>
<dbReference type="EMBL" id="DSUT01000154">
    <property type="protein sequence ID" value="HGK28753.1"/>
    <property type="molecule type" value="Genomic_DNA"/>
</dbReference>
<feature type="binding site" evidence="2">
    <location>
        <position position="11"/>
    </location>
    <ligand>
        <name>Fe cation</name>
        <dbReference type="ChEBI" id="CHEBI:24875"/>
        <label>1</label>
    </ligand>
</feature>
<sequence>MPANRILFLGDICGEPGRQAVKELLPVLRSELKPDFVFANCENAAAGYGITPRLAEELLDLGIDCLTTGDHAFDRREAWPFFDTEPRLLRPLNLPPQSPGRGVGLCEKNGKRVALVNAVGRVFMRPAECPFQAVVAVLDELGATTPVVVVDFHAEATAEKQGMGWYLAGRVSAVIGTHTHVQTADERVLAGGTAYISDAGMCGGFDSILGAEKELSLRRLIDLMPARLRPAAGEPGVNGVLVEVDCATGRAQSITRVNRLVPAAS</sequence>
<feature type="binding site" evidence="2">
    <location>
        <position position="153"/>
    </location>
    <ligand>
        <name>Fe cation</name>
        <dbReference type="ChEBI" id="CHEBI:24875"/>
        <label>2</label>
    </ligand>
</feature>
<dbReference type="Pfam" id="PF13277">
    <property type="entry name" value="YmdB"/>
    <property type="match status" value="1"/>
</dbReference>
<keyword evidence="2" id="KW-0479">Metal-binding</keyword>
<comment type="caution">
    <text evidence="4">The sequence shown here is derived from an EMBL/GenBank/DDBJ whole genome shotgun (WGS) entry which is preliminary data.</text>
</comment>
<dbReference type="SMART" id="SM00854">
    <property type="entry name" value="PGA_cap"/>
    <property type="match status" value="1"/>
</dbReference>
<feature type="active site" description="Proton donor" evidence="1">
    <location>
        <position position="71"/>
    </location>
</feature>
<evidence type="ECO:0000313" key="4">
    <source>
        <dbReference type="EMBL" id="HGK28753.1"/>
    </source>
</evidence>
<dbReference type="AlphaFoldDB" id="A0A7C4CC52"/>
<protein>
    <submittedName>
        <fullName evidence="4">TIGR00282 family metallophosphoesterase</fullName>
    </submittedName>
</protein>
<dbReference type="InterPro" id="IPR005235">
    <property type="entry name" value="YmdB-like"/>
</dbReference>
<dbReference type="PANTHER" id="PTHR36303">
    <property type="entry name" value="2',3'-CYCLIC-NUCLEOTIDE 2'-PHOSPHODIESTERASE"/>
    <property type="match status" value="1"/>
</dbReference>
<proteinExistence type="predicted"/>
<dbReference type="InterPro" id="IPR029052">
    <property type="entry name" value="Metallo-depent_PP-like"/>
</dbReference>
<evidence type="ECO:0000259" key="3">
    <source>
        <dbReference type="SMART" id="SM00854"/>
    </source>
</evidence>
<dbReference type="GO" id="GO:0004113">
    <property type="term" value="F:2',3'-cyclic-nucleotide 3'-phosphodiesterase activity"/>
    <property type="evidence" value="ECO:0007669"/>
    <property type="project" value="TreeGrafter"/>
</dbReference>
<evidence type="ECO:0000256" key="2">
    <source>
        <dbReference type="PIRSR" id="PIRSR004789-51"/>
    </source>
</evidence>
<dbReference type="NCBIfam" id="TIGR00282">
    <property type="entry name" value="TIGR00282 family metallophosphoesterase"/>
    <property type="match status" value="1"/>
</dbReference>